<evidence type="ECO:0000313" key="2">
    <source>
        <dbReference type="EMBL" id="GKV52032.1"/>
    </source>
</evidence>
<organism evidence="2 3">
    <name type="scientific">Rubroshorea leprosula</name>
    <dbReference type="NCBI Taxonomy" id="152421"/>
    <lineage>
        <taxon>Eukaryota</taxon>
        <taxon>Viridiplantae</taxon>
        <taxon>Streptophyta</taxon>
        <taxon>Embryophyta</taxon>
        <taxon>Tracheophyta</taxon>
        <taxon>Spermatophyta</taxon>
        <taxon>Magnoliopsida</taxon>
        <taxon>eudicotyledons</taxon>
        <taxon>Gunneridae</taxon>
        <taxon>Pentapetalae</taxon>
        <taxon>rosids</taxon>
        <taxon>malvids</taxon>
        <taxon>Malvales</taxon>
        <taxon>Dipterocarpaceae</taxon>
        <taxon>Rubroshorea</taxon>
    </lineage>
</organism>
<feature type="region of interest" description="Disordered" evidence="1">
    <location>
        <begin position="93"/>
        <end position="169"/>
    </location>
</feature>
<reference evidence="2 3" key="1">
    <citation type="journal article" date="2021" name="Commun. Biol.">
        <title>The genome of Shorea leprosula (Dipterocarpaceae) highlights the ecological relevance of drought in aseasonal tropical rainforests.</title>
        <authorList>
            <person name="Ng K.K.S."/>
            <person name="Kobayashi M.J."/>
            <person name="Fawcett J.A."/>
            <person name="Hatakeyama M."/>
            <person name="Paape T."/>
            <person name="Ng C.H."/>
            <person name="Ang C.C."/>
            <person name="Tnah L.H."/>
            <person name="Lee C.T."/>
            <person name="Nishiyama T."/>
            <person name="Sese J."/>
            <person name="O'Brien M.J."/>
            <person name="Copetti D."/>
            <person name="Mohd Noor M.I."/>
            <person name="Ong R.C."/>
            <person name="Putra M."/>
            <person name="Sireger I.Z."/>
            <person name="Indrioko S."/>
            <person name="Kosugi Y."/>
            <person name="Izuno A."/>
            <person name="Isagi Y."/>
            <person name="Lee S.L."/>
            <person name="Shimizu K.K."/>
        </authorList>
    </citation>
    <scope>NUCLEOTIDE SEQUENCE [LARGE SCALE GENOMIC DNA]</scope>
    <source>
        <strain evidence="2">214</strain>
    </source>
</reference>
<keyword evidence="3" id="KW-1185">Reference proteome</keyword>
<evidence type="ECO:0000313" key="3">
    <source>
        <dbReference type="Proteomes" id="UP001054252"/>
    </source>
</evidence>
<dbReference type="Proteomes" id="UP001054252">
    <property type="component" value="Unassembled WGS sequence"/>
</dbReference>
<dbReference type="EMBL" id="BPVZ01000587">
    <property type="protein sequence ID" value="GKV52032.1"/>
    <property type="molecule type" value="Genomic_DNA"/>
</dbReference>
<feature type="compositionally biased region" description="Basic and acidic residues" evidence="1">
    <location>
        <begin position="119"/>
        <end position="129"/>
    </location>
</feature>
<comment type="caution">
    <text evidence="2">The sequence shown here is derived from an EMBL/GenBank/DDBJ whole genome shotgun (WGS) entry which is preliminary data.</text>
</comment>
<proteinExistence type="predicted"/>
<feature type="compositionally biased region" description="Basic and acidic residues" evidence="1">
    <location>
        <begin position="156"/>
        <end position="169"/>
    </location>
</feature>
<evidence type="ECO:0000256" key="1">
    <source>
        <dbReference type="SAM" id="MobiDB-lite"/>
    </source>
</evidence>
<name>A0AAV5MUH8_9ROSI</name>
<dbReference type="AlphaFoldDB" id="A0AAV5MUH8"/>
<sequence length="169" mass="19143">MNPTLGSKELAHSFPLNSNSNHLKFCIPSPNCEKPRRTIILIAAPPQHSQQCHHAYRTIIPISAPSSTVKPLQQEPRKPCHYTTVRSLGFLGTRRWVHPNPNPGSLEPRAWVRPNPESGSKEPRAEVQRTQRRVPRSPSVGFDQASGFQTLRGKKKEGEEKKKEKERTF</sequence>
<gene>
    <name evidence="2" type="ORF">SLEP1_g58640</name>
</gene>
<protein>
    <submittedName>
        <fullName evidence="2">Uncharacterized protein</fullName>
    </submittedName>
</protein>
<accession>A0AAV5MUH8</accession>